<reference evidence="2" key="1">
    <citation type="submission" date="2022-01" db="EMBL/GenBank/DDBJ databases">
        <title>Colwellia maritima, isolated from seawater.</title>
        <authorList>
            <person name="Kristyanto S."/>
            <person name="Jung J."/>
            <person name="Jeon C.O."/>
        </authorList>
    </citation>
    <scope>NUCLEOTIDE SEQUENCE</scope>
    <source>
        <strain evidence="2">MSW7</strain>
    </source>
</reference>
<dbReference type="Pfam" id="PF15978">
    <property type="entry name" value="TnsD"/>
    <property type="match status" value="2"/>
</dbReference>
<gene>
    <name evidence="2" type="ORF">L3081_01700</name>
</gene>
<name>A0ABS9WWT9_9GAMM</name>
<organism evidence="2 3">
    <name type="scientific">Colwellia maritima</name>
    <dbReference type="NCBI Taxonomy" id="2912588"/>
    <lineage>
        <taxon>Bacteria</taxon>
        <taxon>Pseudomonadati</taxon>
        <taxon>Pseudomonadota</taxon>
        <taxon>Gammaproteobacteria</taxon>
        <taxon>Alteromonadales</taxon>
        <taxon>Colwelliaceae</taxon>
        <taxon>Colwellia</taxon>
    </lineage>
</organism>
<sequence length="371" mass="44074">MNMESIIGYVIFKFFGADSCLLHGTLVDSSLLRHPDHKHEYTPATSYSCKIDLNHKSNSYQSELITQSLDKLLQLKPFHSPTLEQWSYFYRTLLFEHGLNRGKHIDYNRLKEKIISSFGSKWLRKYDLYPEDSEICWLKTIFRKHRKAFSYLEHLVVWHSILGSGWQVADIFKQVCLQPKENKASVTPLLDATEKDKTKYRDLWLVAVVKNGVNYARKYKFGYVYAWLYRHDRDWLLQVNNQHKVPNITKNQRIDWHKRDRHLVKLLCRIKNDIELQLDEPRHSMNWYLSKLDCGSTVGKHLNDLPLCKLFFMKFCENIAEYQIRRITCAVIAQSLSKNTLRRWQILRMSGLSEQRLTSLADTFLLRVIRI</sequence>
<evidence type="ECO:0000313" key="3">
    <source>
        <dbReference type="Proteomes" id="UP001139646"/>
    </source>
</evidence>
<proteinExistence type="predicted"/>
<feature type="domain" description="Transposon Tn7 transposition protein TnsD C-terminal" evidence="1">
    <location>
        <begin position="190"/>
        <end position="309"/>
    </location>
</feature>
<keyword evidence="3" id="KW-1185">Reference proteome</keyword>
<dbReference type="RefSeq" id="WP_242282983.1">
    <property type="nucleotide sequence ID" value="NZ_JAKKSL010000001.1"/>
</dbReference>
<comment type="caution">
    <text evidence="2">The sequence shown here is derived from an EMBL/GenBank/DDBJ whole genome shotgun (WGS) entry which is preliminary data.</text>
</comment>
<feature type="domain" description="Transposon Tn7 transposition protein TnsD C-terminal" evidence="1">
    <location>
        <begin position="67"/>
        <end position="159"/>
    </location>
</feature>
<evidence type="ECO:0000313" key="2">
    <source>
        <dbReference type="EMBL" id="MCI2282340.1"/>
    </source>
</evidence>
<protein>
    <recommendedName>
        <fullName evidence="1">Transposon Tn7 transposition protein TnsD C-terminal domain-containing protein</fullName>
    </recommendedName>
</protein>
<dbReference type="Proteomes" id="UP001139646">
    <property type="component" value="Unassembled WGS sequence"/>
</dbReference>
<evidence type="ECO:0000259" key="1">
    <source>
        <dbReference type="Pfam" id="PF15978"/>
    </source>
</evidence>
<accession>A0ABS9WWT9</accession>
<dbReference type="InterPro" id="IPR032750">
    <property type="entry name" value="TnsD_C"/>
</dbReference>
<dbReference type="EMBL" id="JAKKSL010000001">
    <property type="protein sequence ID" value="MCI2282340.1"/>
    <property type="molecule type" value="Genomic_DNA"/>
</dbReference>